<dbReference type="Gene3D" id="1.10.150.120">
    <property type="entry name" value="[2Fe-2S]-binding domain"/>
    <property type="match status" value="1"/>
</dbReference>
<dbReference type="Gene3D" id="3.30.390.50">
    <property type="entry name" value="CO dehydrogenase flavoprotein, C-terminal domain"/>
    <property type="match status" value="1"/>
</dbReference>
<dbReference type="InterPro" id="IPR005107">
    <property type="entry name" value="CO_DH_flav_C"/>
</dbReference>
<dbReference type="InterPro" id="IPR001041">
    <property type="entry name" value="2Fe-2S_ferredoxin-type"/>
</dbReference>
<dbReference type="GO" id="GO:0005506">
    <property type="term" value="F:iron ion binding"/>
    <property type="evidence" value="ECO:0007669"/>
    <property type="project" value="InterPro"/>
</dbReference>
<dbReference type="Pfam" id="PF00941">
    <property type="entry name" value="FAD_binding_5"/>
    <property type="match status" value="1"/>
</dbReference>
<dbReference type="PROSITE" id="PS51085">
    <property type="entry name" value="2FE2S_FER_2"/>
    <property type="match status" value="1"/>
</dbReference>
<feature type="domain" description="2Fe-2S ferredoxin-type" evidence="15">
    <location>
        <begin position="15"/>
        <end position="97"/>
    </location>
</feature>
<evidence type="ECO:0000313" key="18">
    <source>
        <dbReference type="Proteomes" id="UP000274131"/>
    </source>
</evidence>
<dbReference type="InterPro" id="IPR006058">
    <property type="entry name" value="2Fe2S_fd_BS"/>
</dbReference>
<protein>
    <submittedName>
        <fullName evidence="19">Xanthine dehydrogenase</fullName>
    </submittedName>
</protein>
<feature type="binding site" evidence="14">
    <location>
        <position position="776"/>
    </location>
    <ligand>
        <name>Mo-molybdopterin</name>
        <dbReference type="ChEBI" id="CHEBI:71302"/>
    </ligand>
    <ligandPart>
        <name>Mo</name>
        <dbReference type="ChEBI" id="CHEBI:28685"/>
    </ligandPart>
</feature>
<reference evidence="19" key="1">
    <citation type="submission" date="2017-02" db="UniProtKB">
        <authorList>
            <consortium name="WormBaseParasite"/>
        </authorList>
    </citation>
    <scope>IDENTIFICATION</scope>
</reference>
<dbReference type="GO" id="GO:0071949">
    <property type="term" value="F:FAD binding"/>
    <property type="evidence" value="ECO:0007669"/>
    <property type="project" value="InterPro"/>
</dbReference>
<feature type="binding site" evidence="14">
    <location>
        <position position="155"/>
    </location>
    <ligand>
        <name>[2Fe-2S] cluster</name>
        <dbReference type="ChEBI" id="CHEBI:190135"/>
        <label>2</label>
    </ligand>
</feature>
<dbReference type="OrthoDB" id="8300278at2759"/>
<feature type="binding site" evidence="14">
    <location>
        <position position="1057"/>
    </location>
    <ligand>
        <name>Mo-molybdopterin</name>
        <dbReference type="ChEBI" id="CHEBI:71302"/>
    </ligand>
    <ligandPart>
        <name>Mo</name>
        <dbReference type="ChEBI" id="CHEBI:28685"/>
    </ligandPart>
</feature>
<feature type="binding site" evidence="13">
    <location>
        <position position="410"/>
    </location>
    <ligand>
        <name>FAD</name>
        <dbReference type="ChEBI" id="CHEBI:57692"/>
    </ligand>
</feature>
<dbReference type="SMART" id="SM01008">
    <property type="entry name" value="Ald_Xan_dh_C"/>
    <property type="match status" value="1"/>
</dbReference>
<dbReference type="Gene3D" id="3.90.1170.50">
    <property type="entry name" value="Aldehyde oxidase/xanthine dehydrogenase, a/b hammerhead"/>
    <property type="match status" value="1"/>
</dbReference>
<evidence type="ECO:0000259" key="15">
    <source>
        <dbReference type="PROSITE" id="PS51085"/>
    </source>
</evidence>
<keyword evidence="3 14" id="KW-0500">Molybdenum</keyword>
<dbReference type="SUPFAM" id="SSF56176">
    <property type="entry name" value="FAD-binding/transporter-associated domain-like"/>
    <property type="match status" value="1"/>
</dbReference>
<keyword evidence="7 13" id="KW-0274">FAD</keyword>
<keyword evidence="8" id="KW-0560">Oxidoreductase</keyword>
<feature type="binding site" evidence="14">
    <location>
        <position position="153"/>
    </location>
    <ligand>
        <name>[2Fe-2S] cluster</name>
        <dbReference type="ChEBI" id="CHEBI:190135"/>
        <label>2</label>
    </ligand>
</feature>
<evidence type="ECO:0000256" key="7">
    <source>
        <dbReference type="ARBA" id="ARBA00022827"/>
    </source>
</evidence>
<evidence type="ECO:0000256" key="6">
    <source>
        <dbReference type="ARBA" id="ARBA00022723"/>
    </source>
</evidence>
<dbReference type="Pfam" id="PF03450">
    <property type="entry name" value="CO_deh_flav_C"/>
    <property type="match status" value="1"/>
</dbReference>
<dbReference type="GO" id="GO:0051537">
    <property type="term" value="F:2 iron, 2 sulfur cluster binding"/>
    <property type="evidence" value="ECO:0007669"/>
    <property type="project" value="UniProtKB-KW"/>
</dbReference>
<evidence type="ECO:0000256" key="4">
    <source>
        <dbReference type="ARBA" id="ARBA00022630"/>
    </source>
</evidence>
<dbReference type="SUPFAM" id="SSF56003">
    <property type="entry name" value="Molybdenum cofactor-binding domain"/>
    <property type="match status" value="1"/>
</dbReference>
<dbReference type="PIRSF" id="PIRSF000127">
    <property type="entry name" value="Xanthine_DH"/>
    <property type="match status" value="1"/>
</dbReference>
<evidence type="ECO:0000259" key="16">
    <source>
        <dbReference type="PROSITE" id="PS51387"/>
    </source>
</evidence>
<comment type="cofactor">
    <cofactor evidence="14">
        <name>Mo-molybdopterin</name>
        <dbReference type="ChEBI" id="CHEBI:71302"/>
    </cofactor>
    <text evidence="14">Binds 1 Mo-molybdopterin (Mo-MPT) cofactor per subunit.</text>
</comment>
<comment type="cofactor">
    <cofactor evidence="14">
        <name>[2Fe-2S] cluster</name>
        <dbReference type="ChEBI" id="CHEBI:190135"/>
    </cofactor>
    <text evidence="14">Binds 2 [2Fe-2S] clusters.</text>
</comment>
<feature type="binding site" evidence="13">
    <location>
        <position position="780"/>
    </location>
    <ligand>
        <name>substrate</name>
    </ligand>
</feature>
<evidence type="ECO:0000256" key="14">
    <source>
        <dbReference type="PIRSR" id="PIRSR000127-3"/>
    </source>
</evidence>
<dbReference type="PANTHER" id="PTHR45444:SF3">
    <property type="entry name" value="XANTHINE DEHYDROGENASE"/>
    <property type="match status" value="1"/>
</dbReference>
<evidence type="ECO:0000256" key="3">
    <source>
        <dbReference type="ARBA" id="ARBA00022505"/>
    </source>
</evidence>
<sequence length="1309" mass="145369">RKKKRKTKLFEVIFSNLIFFLNGQRIVEKDIDPLTTLANYLRDNAKLTGTKIGCNEGGCGACTVRIILWNCRNYSVNACLTPVCAVFGKAITTVEGIGNSKNLHPVQERLAIAHGTQCGYCTPGFVMAMYSLLRNNPKPTIKSIDTAIQGNLCRCTGYRPILDAFYSFSEDYHPENSCQTTDIDPRKTFSKLTTFENCKPFDPATEPDYGALIKVAENLTNASFQLKKNGRSWNKPKTLAELLSLKKQLPHARLISGYSEVGVEVKILFKDVKDAIYLREVYPEKGAFIGTGYSLNEMGKLQKDTLGFFLLEWQQKCHNAVIEMLHWFAGNHVRNTASVGGNIATASPISDLNPLWQAFNAKILLESEDRGKRIVPIDENFFSGYRKTIIEPDELKWLVPLQTDFIRAYKQAQRREDDIAIVTGAFYTDIDPETLIIRNIRMSYGGMSPTTKMALSTMKKLCGRKWDDETLKVALDGLNSEMKLPPGVPGGMSRYRLALAKSFFFKFFSYVAEKLKVCVLSSELEATQIYHDVPLGRCIIDPVGRPLAHRACDVQVTGEASYCDDIIPANCLYMAFVQSPIASGTIQSVDYTEALRMPGVRGYIDHNDVRTDAKLGHVHDTPVFAKDKVVYHCQPIAAIVADSHDAARNAANAVKVKCTPEEPIVTIEQAIKAHSYLRDSPFLVRSDLAPNYGDHDAVTKDWSKYDHVIEGRIKLGGQEHFYLETSNCVAIPHEGDELEVFVSAQTTADVQAEISHVLNIPSHKITVRVRRMGGGFGGKESTSPLFSVPASIAAKKFKRPVKFLVERFDDMAVTGTRHPFLSCYKLGLSKEGKAQNYECNLYSNCGHSFDISPGVMHRAMVFADGVYRVPNATIKGLMCKTNLASNTAFRGFGGPQGAITAEAMMVEAAERLGFDVNELREKNFYKEGECTPFGMHLHKNNIKRCWDECFELSDYENRRESVKDFNRRNTYFKRGIFVTPHRFGIGFGIKHLNQGGAVVNIYRDGTVLVAQGGTEMGQGLFTKLTQVTAKCLGVDISKVFLKESNSDAVPNTSPTAASSGSDINGLAIQDACKKINAYLEPLRKANPELSWEELVDKAYLSRIPLFASGHATIHSEAVDFDTGRGAEMFGYCVYGAACSEVEVDCLTGDHRFLRADIVMDVGESLNPAIDIGQIEGAFVQGYGLFTMEEVKIRPDGTRLTRGPGTYKIPSADDVPRKFNVKLLKGSSNPNTIFSSKAIGEPPLFLGVSSYFAIREAVKAYREQNGLHGYFQFDPPATAEKIRVFCEDSLFQGIDKLPPAEEYTPWTVEL</sequence>
<dbReference type="InterPro" id="IPR016167">
    <property type="entry name" value="FAD-bd_PCMH_sub1"/>
</dbReference>
<dbReference type="InterPro" id="IPR002346">
    <property type="entry name" value="Mopterin_DH_FAD-bd"/>
</dbReference>
<dbReference type="InterPro" id="IPR016169">
    <property type="entry name" value="FAD-bd_PCMH_sub2"/>
</dbReference>
<dbReference type="PROSITE" id="PS00197">
    <property type="entry name" value="2FE2S_FER_1"/>
    <property type="match status" value="1"/>
</dbReference>
<feature type="binding site" evidence="14">
    <location>
        <position position="62"/>
    </location>
    <ligand>
        <name>[2Fe-2S] cluster</name>
        <dbReference type="ChEBI" id="CHEBI:190135"/>
        <label>1</label>
    </ligand>
</feature>
<feature type="binding site" evidence="14">
    <location>
        <position position="118"/>
    </location>
    <ligand>
        <name>[2Fe-2S] cluster</name>
        <dbReference type="ChEBI" id="CHEBI:190135"/>
        <label>2</label>
    </ligand>
</feature>
<dbReference type="SUPFAM" id="SSF55447">
    <property type="entry name" value="CO dehydrogenase flavoprotein C-terminal domain-like"/>
    <property type="match status" value="1"/>
</dbReference>
<evidence type="ECO:0000256" key="5">
    <source>
        <dbReference type="ARBA" id="ARBA00022714"/>
    </source>
</evidence>
<dbReference type="GO" id="GO:0016491">
    <property type="term" value="F:oxidoreductase activity"/>
    <property type="evidence" value="ECO:0007669"/>
    <property type="project" value="UniProtKB-KW"/>
</dbReference>
<comment type="cofactor">
    <cofactor evidence="1 13">
        <name>FAD</name>
        <dbReference type="ChEBI" id="CHEBI:57692"/>
    </cofactor>
</comment>
<dbReference type="InterPro" id="IPR008274">
    <property type="entry name" value="AldOxase/xan_DH_MoCoBD1"/>
</dbReference>
<dbReference type="InterPro" id="IPR036856">
    <property type="entry name" value="Ald_Oxase/Xan_DH_a/b_sf"/>
</dbReference>
<keyword evidence="5 14" id="KW-0001">2Fe-2S</keyword>
<dbReference type="InterPro" id="IPR036884">
    <property type="entry name" value="2Fe-2S-bd_dom_sf"/>
</dbReference>
<evidence type="ECO:0000313" key="19">
    <source>
        <dbReference type="WBParaSite" id="EVEC_0000539901-mRNA-1"/>
    </source>
</evidence>
<keyword evidence="10 14" id="KW-0411">Iron-sulfur</keyword>
<dbReference type="CDD" id="cd00207">
    <property type="entry name" value="fer2"/>
    <property type="match status" value="1"/>
</dbReference>
<feature type="binding site" evidence="14">
    <location>
        <position position="121"/>
    </location>
    <ligand>
        <name>[2Fe-2S] cluster</name>
        <dbReference type="ChEBI" id="CHEBI:190135"/>
        <label>2</label>
    </ligand>
</feature>
<dbReference type="Gene3D" id="3.30.365.10">
    <property type="entry name" value="Aldehyde oxidase/xanthine dehydrogenase, molybdopterin binding domain"/>
    <property type="match status" value="4"/>
</dbReference>
<evidence type="ECO:0000256" key="1">
    <source>
        <dbReference type="ARBA" id="ARBA00001974"/>
    </source>
</evidence>
<dbReference type="EMBL" id="UXUI01008032">
    <property type="protein sequence ID" value="VDD90279.1"/>
    <property type="molecule type" value="Genomic_DNA"/>
</dbReference>
<evidence type="ECO:0000256" key="8">
    <source>
        <dbReference type="ARBA" id="ARBA00023002"/>
    </source>
</evidence>
<feature type="binding site" evidence="13">
    <location>
        <position position="351"/>
    </location>
    <ligand>
        <name>FAD</name>
        <dbReference type="ChEBI" id="CHEBI:57692"/>
    </ligand>
</feature>
<comment type="similarity">
    <text evidence="2">Belongs to the xanthine dehydrogenase family.</text>
</comment>
<dbReference type="SUPFAM" id="SSF54292">
    <property type="entry name" value="2Fe-2S ferredoxin-like"/>
    <property type="match status" value="1"/>
</dbReference>
<dbReference type="InterPro" id="IPR037165">
    <property type="entry name" value="AldOxase/xan_DH_Mopterin-bd_sf"/>
</dbReference>
<feature type="binding site" evidence="14">
    <location>
        <position position="54"/>
    </location>
    <ligand>
        <name>[2Fe-2S] cluster</name>
        <dbReference type="ChEBI" id="CHEBI:190135"/>
        <label>1</label>
    </ligand>
</feature>
<feature type="binding site" evidence="14">
    <location>
        <position position="79"/>
    </location>
    <ligand>
        <name>[2Fe-2S] cluster</name>
        <dbReference type="ChEBI" id="CHEBI:190135"/>
        <label>1</label>
    </ligand>
</feature>
<dbReference type="InterPro" id="IPR036318">
    <property type="entry name" value="FAD-bd_PCMH-like_sf"/>
</dbReference>
<feature type="active site" description="Proton acceptor" evidence="12">
    <location>
        <position position="1240"/>
    </location>
</feature>
<dbReference type="Pfam" id="PF02738">
    <property type="entry name" value="MoCoBD_1"/>
    <property type="match status" value="1"/>
</dbReference>
<accession>A0A0N4V5A9</accession>
<dbReference type="Pfam" id="PF01799">
    <property type="entry name" value="Fer2_2"/>
    <property type="match status" value="1"/>
</dbReference>
<evidence type="ECO:0000256" key="11">
    <source>
        <dbReference type="ARBA" id="ARBA00034078"/>
    </source>
</evidence>
<feature type="binding site" evidence="14">
    <location>
        <position position="890"/>
    </location>
    <ligand>
        <name>Mo-molybdopterin</name>
        <dbReference type="ChEBI" id="CHEBI:71302"/>
    </ligand>
    <ligandPart>
        <name>Mo</name>
        <dbReference type="ChEBI" id="CHEBI:28685"/>
    </ligandPart>
</feature>
<dbReference type="FunFam" id="3.30.365.10:FF:000003">
    <property type="entry name" value="Aldehyde oxidase 1"/>
    <property type="match status" value="1"/>
</dbReference>
<dbReference type="Gene3D" id="3.30.43.10">
    <property type="entry name" value="Uridine Diphospho-n-acetylenolpyruvylglucosamine Reductase, domain 2"/>
    <property type="match status" value="1"/>
</dbReference>
<comment type="cofactor">
    <cofactor evidence="11">
        <name>[2Fe-2S] cluster</name>
        <dbReference type="ChEBI" id="CHEBI:190135"/>
    </cofactor>
</comment>
<evidence type="ECO:0000313" key="17">
    <source>
        <dbReference type="EMBL" id="VDD90279.1"/>
    </source>
</evidence>
<dbReference type="InterPro" id="IPR000674">
    <property type="entry name" value="Ald_Oxase/Xan_DH_a/b"/>
</dbReference>
<dbReference type="InterPro" id="IPR036683">
    <property type="entry name" value="CO_DH_flav_C_dom_sf"/>
</dbReference>
<feature type="binding site" evidence="14">
    <location>
        <position position="59"/>
    </location>
    <ligand>
        <name>[2Fe-2S] cluster</name>
        <dbReference type="ChEBI" id="CHEBI:190135"/>
        <label>1</label>
    </ligand>
</feature>
<gene>
    <name evidence="17" type="ORF">EVEC_LOCUS5030</name>
</gene>
<feature type="binding site" evidence="14">
    <location>
        <position position="745"/>
    </location>
    <ligand>
        <name>Mo-molybdopterin</name>
        <dbReference type="ChEBI" id="CHEBI:71302"/>
    </ligand>
    <ligandPart>
        <name>Mo</name>
        <dbReference type="ChEBI" id="CHEBI:28685"/>
    </ligandPart>
</feature>
<dbReference type="PROSITE" id="PS51387">
    <property type="entry name" value="FAD_PCMH"/>
    <property type="match status" value="1"/>
</dbReference>
<feature type="binding site" evidence="13">
    <location>
        <position position="858"/>
    </location>
    <ligand>
        <name>substrate</name>
    </ligand>
</feature>
<feature type="binding site" evidence="13">
    <location>
        <begin position="338"/>
        <end position="342"/>
    </location>
    <ligand>
        <name>FAD</name>
        <dbReference type="ChEBI" id="CHEBI:57692"/>
    </ligand>
</feature>
<feature type="binding site" evidence="13">
    <location>
        <begin position="254"/>
        <end position="261"/>
    </location>
    <ligand>
        <name>FAD</name>
        <dbReference type="ChEBI" id="CHEBI:57692"/>
    </ligand>
</feature>
<dbReference type="SMART" id="SM01092">
    <property type="entry name" value="CO_deh_flav_C"/>
    <property type="match status" value="1"/>
</dbReference>
<reference evidence="17 18" key="2">
    <citation type="submission" date="2018-10" db="EMBL/GenBank/DDBJ databases">
        <authorList>
            <consortium name="Pathogen Informatics"/>
        </authorList>
    </citation>
    <scope>NUCLEOTIDE SEQUENCE [LARGE SCALE GENOMIC DNA]</scope>
</reference>
<keyword evidence="18" id="KW-1185">Reference proteome</keyword>
<feature type="binding site" evidence="13">
    <location>
        <position position="892"/>
    </location>
    <ligand>
        <name>substrate</name>
    </ligand>
</feature>
<evidence type="ECO:0000256" key="2">
    <source>
        <dbReference type="ARBA" id="ARBA00006849"/>
    </source>
</evidence>
<dbReference type="PANTHER" id="PTHR45444">
    <property type="entry name" value="XANTHINE DEHYDROGENASE"/>
    <property type="match status" value="1"/>
</dbReference>
<evidence type="ECO:0000256" key="12">
    <source>
        <dbReference type="PIRSR" id="PIRSR000127-1"/>
    </source>
</evidence>
<keyword evidence="6 14" id="KW-0479">Metal-binding</keyword>
<dbReference type="InterPro" id="IPR002888">
    <property type="entry name" value="2Fe-2S-bd"/>
</dbReference>
<dbReference type="FunFam" id="3.30.465.10:FF:000004">
    <property type="entry name" value="Xanthine dehydrogenase/oxidase"/>
    <property type="match status" value="1"/>
</dbReference>
<evidence type="ECO:0000256" key="10">
    <source>
        <dbReference type="ARBA" id="ARBA00023014"/>
    </source>
</evidence>
<feature type="domain" description="FAD-binding PCMH-type" evidence="16">
    <location>
        <begin position="226"/>
        <end position="406"/>
    </location>
</feature>
<keyword evidence="9 14" id="KW-0408">Iron</keyword>
<dbReference type="STRING" id="51028.A0A0N4V5A9"/>
<dbReference type="FunFam" id="3.10.20.30:FF:000015">
    <property type="entry name" value="Aldehyde oxidase 1"/>
    <property type="match status" value="1"/>
</dbReference>
<dbReference type="FunFam" id="3.30.365.10:FF:000004">
    <property type="entry name" value="Xanthine dehydrogenase oxidase"/>
    <property type="match status" value="1"/>
</dbReference>
<dbReference type="Pfam" id="PF00111">
    <property type="entry name" value="Fer2"/>
    <property type="match status" value="1"/>
</dbReference>
<keyword evidence="4" id="KW-0285">Flavoprotein</keyword>
<feature type="binding site" evidence="13">
    <location>
        <position position="328"/>
    </location>
    <ligand>
        <name>FAD</name>
        <dbReference type="ChEBI" id="CHEBI:57692"/>
    </ligand>
</feature>
<organism evidence="19">
    <name type="scientific">Enterobius vermicularis</name>
    <name type="common">Human pinworm</name>
    <dbReference type="NCBI Taxonomy" id="51028"/>
    <lineage>
        <taxon>Eukaryota</taxon>
        <taxon>Metazoa</taxon>
        <taxon>Ecdysozoa</taxon>
        <taxon>Nematoda</taxon>
        <taxon>Chromadorea</taxon>
        <taxon>Rhabditida</taxon>
        <taxon>Spirurina</taxon>
        <taxon>Oxyuridomorpha</taxon>
        <taxon>Oxyuroidea</taxon>
        <taxon>Oxyuridae</taxon>
        <taxon>Enterobius</taxon>
    </lineage>
</organism>
<evidence type="ECO:0000256" key="9">
    <source>
        <dbReference type="ARBA" id="ARBA00023004"/>
    </source>
</evidence>
<proteinExistence type="inferred from homology"/>
<dbReference type="SUPFAM" id="SSF47741">
    <property type="entry name" value="CO dehydrogenase ISP C-domain like"/>
    <property type="match status" value="1"/>
</dbReference>
<dbReference type="InterPro" id="IPR036010">
    <property type="entry name" value="2Fe-2S_ferredoxin-like_sf"/>
</dbReference>
<dbReference type="Proteomes" id="UP000274131">
    <property type="component" value="Unassembled WGS sequence"/>
</dbReference>
<dbReference type="Gene3D" id="3.10.20.30">
    <property type="match status" value="1"/>
</dbReference>
<evidence type="ECO:0000256" key="13">
    <source>
        <dbReference type="PIRSR" id="PIRSR000127-2"/>
    </source>
</evidence>
<dbReference type="Gene3D" id="3.30.465.10">
    <property type="match status" value="1"/>
</dbReference>
<dbReference type="Pfam" id="PF01315">
    <property type="entry name" value="Ald_Xan_dh_C"/>
    <property type="match status" value="1"/>
</dbReference>
<dbReference type="SUPFAM" id="SSF54665">
    <property type="entry name" value="CO dehydrogenase molybdoprotein N-domain-like"/>
    <property type="match status" value="1"/>
</dbReference>
<dbReference type="InterPro" id="IPR016208">
    <property type="entry name" value="Ald_Oxase/xanthine_DH-like"/>
</dbReference>
<dbReference type="InterPro" id="IPR046867">
    <property type="entry name" value="AldOxase/xan_DH_MoCoBD2"/>
</dbReference>
<dbReference type="InterPro" id="IPR016166">
    <property type="entry name" value="FAD-bd_PCMH"/>
</dbReference>
<dbReference type="InterPro" id="IPR012675">
    <property type="entry name" value="Beta-grasp_dom_sf"/>
</dbReference>
<dbReference type="Pfam" id="PF20256">
    <property type="entry name" value="MoCoBD_2"/>
    <property type="match status" value="1"/>
</dbReference>
<name>A0A0N4V5A9_ENTVE</name>
<dbReference type="WBParaSite" id="EVEC_0000539901-mRNA-1">
    <property type="protein sequence ID" value="EVEC_0000539901-mRNA-1"/>
    <property type="gene ID" value="EVEC_0000539901"/>
</dbReference>